<comment type="caution">
    <text evidence="2">The sequence shown here is derived from an EMBL/GenBank/DDBJ whole genome shotgun (WGS) entry which is preliminary data.</text>
</comment>
<gene>
    <name evidence="2" type="ORF">M5K25_002078</name>
</gene>
<dbReference type="EMBL" id="JANQDX010000002">
    <property type="protein sequence ID" value="KAL0927861.1"/>
    <property type="molecule type" value="Genomic_DNA"/>
</dbReference>
<evidence type="ECO:0000313" key="2">
    <source>
        <dbReference type="EMBL" id="KAL0927861.1"/>
    </source>
</evidence>
<sequence>MARFLSRLRKRSSINSSVAACLLPTMSTSLVSVDCVPASLYQSKLGKAIKRGGRIWPADEAWWWHGGANLNQTTTSIQLSGKTGNSAPTAPAAGYTNKASQAHASCCHSPLDALPVSAPAGSTGLAAAPPTERKPVCKQSFSPAICPQAQQIAPFSFLRSGLKILFKIMDGARDFQAFEAFNKENSFNKNIQPSANPIFCQQDIIDRAQSPLLVKVDSNLSPYANIHPRSTRYPWTKQPMAADKDPSVRLRMKEGDTRAASSDVEEG</sequence>
<organism evidence="2 3">
    <name type="scientific">Dendrobium thyrsiflorum</name>
    <name type="common">Pinecone-like raceme dendrobium</name>
    <name type="synonym">Orchid</name>
    <dbReference type="NCBI Taxonomy" id="117978"/>
    <lineage>
        <taxon>Eukaryota</taxon>
        <taxon>Viridiplantae</taxon>
        <taxon>Streptophyta</taxon>
        <taxon>Embryophyta</taxon>
        <taxon>Tracheophyta</taxon>
        <taxon>Spermatophyta</taxon>
        <taxon>Magnoliopsida</taxon>
        <taxon>Liliopsida</taxon>
        <taxon>Asparagales</taxon>
        <taxon>Orchidaceae</taxon>
        <taxon>Epidendroideae</taxon>
        <taxon>Malaxideae</taxon>
        <taxon>Dendrobiinae</taxon>
        <taxon>Dendrobium</taxon>
    </lineage>
</organism>
<dbReference type="AlphaFoldDB" id="A0ABD0W2K3"/>
<feature type="region of interest" description="Disordered" evidence="1">
    <location>
        <begin position="231"/>
        <end position="267"/>
    </location>
</feature>
<feature type="compositionally biased region" description="Basic and acidic residues" evidence="1">
    <location>
        <begin position="242"/>
        <end position="257"/>
    </location>
</feature>
<protein>
    <submittedName>
        <fullName evidence="2">Uncharacterized protein</fullName>
    </submittedName>
</protein>
<keyword evidence="3" id="KW-1185">Reference proteome</keyword>
<accession>A0ABD0W2K3</accession>
<proteinExistence type="predicted"/>
<name>A0ABD0W2K3_DENTH</name>
<dbReference type="Proteomes" id="UP001552299">
    <property type="component" value="Unassembled WGS sequence"/>
</dbReference>
<evidence type="ECO:0000313" key="3">
    <source>
        <dbReference type="Proteomes" id="UP001552299"/>
    </source>
</evidence>
<evidence type="ECO:0000256" key="1">
    <source>
        <dbReference type="SAM" id="MobiDB-lite"/>
    </source>
</evidence>
<reference evidence="2 3" key="1">
    <citation type="journal article" date="2024" name="Plant Biotechnol. J.">
        <title>Dendrobium thyrsiflorum genome and its molecular insights into genes involved in important horticultural traits.</title>
        <authorList>
            <person name="Chen B."/>
            <person name="Wang J.Y."/>
            <person name="Zheng P.J."/>
            <person name="Li K.L."/>
            <person name="Liang Y.M."/>
            <person name="Chen X.F."/>
            <person name="Zhang C."/>
            <person name="Zhao X."/>
            <person name="He X."/>
            <person name="Zhang G.Q."/>
            <person name="Liu Z.J."/>
            <person name="Xu Q."/>
        </authorList>
    </citation>
    <scope>NUCLEOTIDE SEQUENCE [LARGE SCALE GENOMIC DNA]</scope>
    <source>
        <strain evidence="2">GZMU011</strain>
    </source>
</reference>